<feature type="compositionally biased region" description="Polar residues" evidence="1">
    <location>
        <begin position="79"/>
        <end position="92"/>
    </location>
</feature>
<reference evidence="2 3" key="1">
    <citation type="journal article" date="2017" name="Gigascience">
        <title>Genome sequence of the small brown planthopper, Laodelphax striatellus.</title>
        <authorList>
            <person name="Zhu J."/>
            <person name="Jiang F."/>
            <person name="Wang X."/>
            <person name="Yang P."/>
            <person name="Bao Y."/>
            <person name="Zhao W."/>
            <person name="Wang W."/>
            <person name="Lu H."/>
            <person name="Wang Q."/>
            <person name="Cui N."/>
            <person name="Li J."/>
            <person name="Chen X."/>
            <person name="Luo L."/>
            <person name="Yu J."/>
            <person name="Kang L."/>
            <person name="Cui F."/>
        </authorList>
    </citation>
    <scope>NUCLEOTIDE SEQUENCE [LARGE SCALE GENOMIC DNA]</scope>
    <source>
        <strain evidence="2">Lst14</strain>
    </source>
</reference>
<organism evidence="2 3">
    <name type="scientific">Laodelphax striatellus</name>
    <name type="common">Small brown planthopper</name>
    <name type="synonym">Delphax striatella</name>
    <dbReference type="NCBI Taxonomy" id="195883"/>
    <lineage>
        <taxon>Eukaryota</taxon>
        <taxon>Metazoa</taxon>
        <taxon>Ecdysozoa</taxon>
        <taxon>Arthropoda</taxon>
        <taxon>Hexapoda</taxon>
        <taxon>Insecta</taxon>
        <taxon>Pterygota</taxon>
        <taxon>Neoptera</taxon>
        <taxon>Paraneoptera</taxon>
        <taxon>Hemiptera</taxon>
        <taxon>Auchenorrhyncha</taxon>
        <taxon>Fulgoroidea</taxon>
        <taxon>Delphacidae</taxon>
        <taxon>Criomorphinae</taxon>
        <taxon>Laodelphax</taxon>
    </lineage>
</organism>
<sequence>MEEFVAKTPNADDNVEKNIDTVTKHGSCRRCRCSIDAGGSDPKRTKLKEEVIDLTLSDSEDSVTTTDSGSVSESDTELDINSVNSMSVSGQAASKPAADAGGTPPPPPPSDYNRQFSKAVSTDYGNSMTLTNVPSSSQATSKPAADADGSMSVLYVR</sequence>
<dbReference type="Proteomes" id="UP000291343">
    <property type="component" value="Unassembled WGS sequence"/>
</dbReference>
<keyword evidence="3" id="KW-1185">Reference proteome</keyword>
<proteinExistence type="predicted"/>
<feature type="compositionally biased region" description="Low complexity" evidence="1">
    <location>
        <begin position="58"/>
        <end position="73"/>
    </location>
</feature>
<dbReference type="EMBL" id="QKKF02016138">
    <property type="protein sequence ID" value="RZF41791.1"/>
    <property type="molecule type" value="Genomic_DNA"/>
</dbReference>
<comment type="caution">
    <text evidence="2">The sequence shown here is derived from an EMBL/GenBank/DDBJ whole genome shotgun (WGS) entry which is preliminary data.</text>
</comment>
<feature type="compositionally biased region" description="Polar residues" evidence="1">
    <location>
        <begin position="112"/>
        <end position="141"/>
    </location>
</feature>
<name>A0A482X906_LAOST</name>
<gene>
    <name evidence="2" type="ORF">LSTR_LSTR005253</name>
</gene>
<protein>
    <submittedName>
        <fullName evidence="2">Uncharacterized protein</fullName>
    </submittedName>
</protein>
<evidence type="ECO:0000313" key="2">
    <source>
        <dbReference type="EMBL" id="RZF41791.1"/>
    </source>
</evidence>
<evidence type="ECO:0000256" key="1">
    <source>
        <dbReference type="SAM" id="MobiDB-lite"/>
    </source>
</evidence>
<feature type="region of interest" description="Disordered" evidence="1">
    <location>
        <begin position="58"/>
        <end position="157"/>
    </location>
</feature>
<dbReference type="AlphaFoldDB" id="A0A482X906"/>
<dbReference type="InParanoid" id="A0A482X906"/>
<evidence type="ECO:0000313" key="3">
    <source>
        <dbReference type="Proteomes" id="UP000291343"/>
    </source>
</evidence>
<accession>A0A482X906</accession>